<dbReference type="Pfam" id="PF01595">
    <property type="entry name" value="CNNM"/>
    <property type="match status" value="1"/>
</dbReference>
<dbReference type="PANTHER" id="PTHR22777:SF32">
    <property type="entry name" value="UPF0053 INNER MEMBRANE PROTEIN YFJD"/>
    <property type="match status" value="1"/>
</dbReference>
<feature type="domain" description="CBS" evidence="12">
    <location>
        <begin position="273"/>
        <end position="330"/>
    </location>
</feature>
<protein>
    <submittedName>
        <fullName evidence="14">Hemolysin C</fullName>
    </submittedName>
</protein>
<evidence type="ECO:0000313" key="15">
    <source>
        <dbReference type="Proteomes" id="UP000236173"/>
    </source>
</evidence>
<keyword evidence="3" id="KW-1003">Cell membrane</keyword>
<feature type="domain" description="CBS" evidence="12">
    <location>
        <begin position="208"/>
        <end position="269"/>
    </location>
</feature>
<gene>
    <name evidence="14" type="primary">tlyC</name>
    <name evidence="14" type="ORF">HRbin17_00148</name>
</gene>
<evidence type="ECO:0000256" key="11">
    <source>
        <dbReference type="SAM" id="Phobius"/>
    </source>
</evidence>
<dbReference type="Proteomes" id="UP000236173">
    <property type="component" value="Unassembled WGS sequence"/>
</dbReference>
<keyword evidence="7 9" id="KW-0129">CBS domain</keyword>
<keyword evidence="5" id="KW-0677">Repeat</keyword>
<dbReference type="InterPro" id="IPR002550">
    <property type="entry name" value="CNNM"/>
</dbReference>
<dbReference type="GO" id="GO:0005886">
    <property type="term" value="C:plasma membrane"/>
    <property type="evidence" value="ECO:0007669"/>
    <property type="project" value="UniProtKB-SubCell"/>
</dbReference>
<dbReference type="Pfam" id="PF00571">
    <property type="entry name" value="CBS"/>
    <property type="match status" value="2"/>
</dbReference>
<name>A0A2H5X8Z7_9BACT</name>
<comment type="similarity">
    <text evidence="2">Belongs to the UPF0053 family.</text>
</comment>
<dbReference type="InterPro" id="IPR005170">
    <property type="entry name" value="Transptr-assoc_dom"/>
</dbReference>
<evidence type="ECO:0000313" key="14">
    <source>
        <dbReference type="EMBL" id="GBC97659.1"/>
    </source>
</evidence>
<evidence type="ECO:0000256" key="3">
    <source>
        <dbReference type="ARBA" id="ARBA00022475"/>
    </source>
</evidence>
<evidence type="ECO:0000259" key="13">
    <source>
        <dbReference type="PROSITE" id="PS51846"/>
    </source>
</evidence>
<dbReference type="GO" id="GO:0050660">
    <property type="term" value="F:flavin adenine dinucleotide binding"/>
    <property type="evidence" value="ECO:0007669"/>
    <property type="project" value="InterPro"/>
</dbReference>
<feature type="transmembrane region" description="Helical" evidence="11">
    <location>
        <begin position="92"/>
        <end position="112"/>
    </location>
</feature>
<evidence type="ECO:0000256" key="4">
    <source>
        <dbReference type="ARBA" id="ARBA00022692"/>
    </source>
</evidence>
<reference evidence="15" key="1">
    <citation type="submission" date="2017-09" db="EMBL/GenBank/DDBJ databases">
        <title>Metaegenomics of thermophilic ammonia-oxidizing enrichment culture.</title>
        <authorList>
            <person name="Kato S."/>
            <person name="Suzuki K."/>
        </authorList>
    </citation>
    <scope>NUCLEOTIDE SEQUENCE [LARGE SCALE GENOMIC DNA]</scope>
</reference>
<keyword evidence="4 10" id="KW-0812">Transmembrane</keyword>
<dbReference type="FunFam" id="3.10.580.10:FF:000002">
    <property type="entry name" value="Magnesium/cobalt efflux protein CorC"/>
    <property type="match status" value="1"/>
</dbReference>
<dbReference type="PANTHER" id="PTHR22777">
    <property type="entry name" value="HEMOLYSIN-RELATED"/>
    <property type="match status" value="1"/>
</dbReference>
<feature type="transmembrane region" description="Helical" evidence="11">
    <location>
        <begin position="12"/>
        <end position="34"/>
    </location>
</feature>
<evidence type="ECO:0000256" key="9">
    <source>
        <dbReference type="PROSITE-ProRule" id="PRU00703"/>
    </source>
</evidence>
<dbReference type="Gene3D" id="3.10.580.10">
    <property type="entry name" value="CBS-domain"/>
    <property type="match status" value="1"/>
</dbReference>
<comment type="subcellular location">
    <subcellularLocation>
        <location evidence="1">Cell membrane</location>
        <topology evidence="1">Multi-pass membrane protein</topology>
    </subcellularLocation>
</comment>
<dbReference type="Pfam" id="PF03471">
    <property type="entry name" value="CorC_HlyC"/>
    <property type="match status" value="1"/>
</dbReference>
<evidence type="ECO:0000256" key="7">
    <source>
        <dbReference type="ARBA" id="ARBA00023122"/>
    </source>
</evidence>
<organism evidence="14 15">
    <name type="scientific">Candidatus Fervidibacter japonicus</name>
    <dbReference type="NCBI Taxonomy" id="2035412"/>
    <lineage>
        <taxon>Bacteria</taxon>
        <taxon>Candidatus Fervidibacterota</taxon>
        <taxon>Candidatus Fervidibacter</taxon>
    </lineage>
</organism>
<dbReference type="PROSITE" id="PS51371">
    <property type="entry name" value="CBS"/>
    <property type="match status" value="2"/>
</dbReference>
<dbReference type="EMBL" id="BEHT01000001">
    <property type="protein sequence ID" value="GBC97659.1"/>
    <property type="molecule type" value="Genomic_DNA"/>
</dbReference>
<evidence type="ECO:0000256" key="2">
    <source>
        <dbReference type="ARBA" id="ARBA00006337"/>
    </source>
</evidence>
<evidence type="ECO:0000256" key="1">
    <source>
        <dbReference type="ARBA" id="ARBA00004651"/>
    </source>
</evidence>
<dbReference type="InterPro" id="IPR046342">
    <property type="entry name" value="CBS_dom_sf"/>
</dbReference>
<dbReference type="AlphaFoldDB" id="A0A2H5X8Z7"/>
<evidence type="ECO:0000256" key="10">
    <source>
        <dbReference type="PROSITE-ProRule" id="PRU01193"/>
    </source>
</evidence>
<dbReference type="SUPFAM" id="SSF54631">
    <property type="entry name" value="CBS-domain pair"/>
    <property type="match status" value="1"/>
</dbReference>
<dbReference type="SMART" id="SM01091">
    <property type="entry name" value="CorC_HlyC"/>
    <property type="match status" value="1"/>
</dbReference>
<dbReference type="PROSITE" id="PS51846">
    <property type="entry name" value="CNNM"/>
    <property type="match status" value="1"/>
</dbReference>
<dbReference type="InterPro" id="IPR016169">
    <property type="entry name" value="FAD-bd_PCMH_sub2"/>
</dbReference>
<dbReference type="SUPFAM" id="SSF56176">
    <property type="entry name" value="FAD-binding/transporter-associated domain-like"/>
    <property type="match status" value="1"/>
</dbReference>
<evidence type="ECO:0000256" key="8">
    <source>
        <dbReference type="ARBA" id="ARBA00023136"/>
    </source>
</evidence>
<dbReference type="SMART" id="SM00116">
    <property type="entry name" value="CBS"/>
    <property type="match status" value="2"/>
</dbReference>
<dbReference type="InterPro" id="IPR044751">
    <property type="entry name" value="Ion_transp-like_CBS"/>
</dbReference>
<dbReference type="CDD" id="cd04590">
    <property type="entry name" value="CBS_pair_CorC_HlyC_assoc"/>
    <property type="match status" value="1"/>
</dbReference>
<sequence>MPYSAIVTVECLAIAVMVGLIALCSLGEAAFVAANRGRLRALLRSTTTPQAMAIWQFLHDRTNLSSLLVGITLLILLTSALVTHLVERFAPSWGEVVGLGAAMGIMTFCEVLPKSIGVARAEVLLVRGFVLWRVLVALFRPVNRFVYAVAGATLRALGADPNRQPPLTMDEIVALLEAGAEAGVIDQDEYLLAEHILNLEEILVRDIMVPRPDIVALPVDCSFEEVMETILQTGHSRIPLYDGGLDNIVGIVYAYDILASIADGVRQPTPRVIARQPYFVPETKPVRALLQEMRANQVQIAIVMDEFGATAGLVTLEDIVEEIVGELRDEHDREVEPLLQLDDRSFIVDARMDRRQFEEAVGIELPEGEFSTVGGFIMTALGRLPSVGDRITTPDAAFVVEEVQRRRVTKVRVELLPVTQKVPSSDADASEPNRTANK</sequence>
<feature type="domain" description="CNNM transmembrane" evidence="13">
    <location>
        <begin position="3"/>
        <end position="189"/>
    </location>
</feature>
<dbReference type="InterPro" id="IPR000644">
    <property type="entry name" value="CBS_dom"/>
</dbReference>
<keyword evidence="6 10" id="KW-1133">Transmembrane helix</keyword>
<dbReference type="Gene3D" id="3.30.465.10">
    <property type="match status" value="1"/>
</dbReference>
<keyword evidence="8 10" id="KW-0472">Membrane</keyword>
<accession>A0A2H5X8Z7</accession>
<feature type="transmembrane region" description="Helical" evidence="11">
    <location>
        <begin position="124"/>
        <end position="142"/>
    </location>
</feature>
<dbReference type="InterPro" id="IPR036318">
    <property type="entry name" value="FAD-bd_PCMH-like_sf"/>
</dbReference>
<feature type="transmembrane region" description="Helical" evidence="11">
    <location>
        <begin position="64"/>
        <end position="86"/>
    </location>
</feature>
<evidence type="ECO:0000256" key="6">
    <source>
        <dbReference type="ARBA" id="ARBA00022989"/>
    </source>
</evidence>
<proteinExistence type="inferred from homology"/>
<comment type="caution">
    <text evidence="14">The sequence shown here is derived from an EMBL/GenBank/DDBJ whole genome shotgun (WGS) entry which is preliminary data.</text>
</comment>
<evidence type="ECO:0000256" key="5">
    <source>
        <dbReference type="ARBA" id="ARBA00022737"/>
    </source>
</evidence>
<evidence type="ECO:0000259" key="12">
    <source>
        <dbReference type="PROSITE" id="PS51371"/>
    </source>
</evidence>